<name>A0A7W7Y953_9BACT</name>
<evidence type="ECO:0000256" key="1">
    <source>
        <dbReference type="SAM" id="Phobius"/>
    </source>
</evidence>
<sequence>MTQKQPHPLLDLALTVILPSIALEKLSAPDRLGPLWALIVALLLPLGFGIWCFINKRGLNFFSILGLVAVIVTGVLGLWNLNATWFAAKEAMFPVFLGIAFPLSHRWGKPLVSEMLLNPQVINQPALHQALDTPEKHHQFALLLKKASWGMAGTMLLSSAMNFALALYLLGDKAPGSEEYAKAIGRLNWSGFLVIGIPLMGVTLALLLWLLRSITALTGLERDDLMNQGTTVRKQVNNG</sequence>
<evidence type="ECO:0008006" key="4">
    <source>
        <dbReference type="Google" id="ProtNLM"/>
    </source>
</evidence>
<keyword evidence="1" id="KW-0812">Transmembrane</keyword>
<feature type="transmembrane region" description="Helical" evidence="1">
    <location>
        <begin position="149"/>
        <end position="169"/>
    </location>
</feature>
<dbReference type="Proteomes" id="UP000590740">
    <property type="component" value="Unassembled WGS sequence"/>
</dbReference>
<gene>
    <name evidence="2" type="ORF">HNQ65_001442</name>
</gene>
<feature type="transmembrane region" description="Helical" evidence="1">
    <location>
        <begin position="61"/>
        <end position="79"/>
    </location>
</feature>
<keyword evidence="3" id="KW-1185">Reference proteome</keyword>
<dbReference type="NCBIfam" id="NF041646">
    <property type="entry name" value="VC0807_fam"/>
    <property type="match status" value="1"/>
</dbReference>
<keyword evidence="1" id="KW-0472">Membrane</keyword>
<accession>A0A7W7Y953</accession>
<evidence type="ECO:0000313" key="3">
    <source>
        <dbReference type="Proteomes" id="UP000590740"/>
    </source>
</evidence>
<comment type="caution">
    <text evidence="2">The sequence shown here is derived from an EMBL/GenBank/DDBJ whole genome shotgun (WGS) entry which is preliminary data.</text>
</comment>
<dbReference type="RefSeq" id="WP_184338806.1">
    <property type="nucleotide sequence ID" value="NZ_JACHIG010000002.1"/>
</dbReference>
<organism evidence="2 3">
    <name type="scientific">Prosthecobacter vanneervenii</name>
    <dbReference type="NCBI Taxonomy" id="48466"/>
    <lineage>
        <taxon>Bacteria</taxon>
        <taxon>Pseudomonadati</taxon>
        <taxon>Verrucomicrobiota</taxon>
        <taxon>Verrucomicrobiia</taxon>
        <taxon>Verrucomicrobiales</taxon>
        <taxon>Verrucomicrobiaceae</taxon>
        <taxon>Prosthecobacter</taxon>
    </lineage>
</organism>
<dbReference type="EMBL" id="JACHIG010000002">
    <property type="protein sequence ID" value="MBB5031874.1"/>
    <property type="molecule type" value="Genomic_DNA"/>
</dbReference>
<feature type="transmembrane region" description="Helical" evidence="1">
    <location>
        <begin position="35"/>
        <end position="54"/>
    </location>
</feature>
<dbReference type="AlphaFoldDB" id="A0A7W7Y953"/>
<protein>
    <recommendedName>
        <fullName evidence="4">MFS transporter</fullName>
    </recommendedName>
</protein>
<keyword evidence="1" id="KW-1133">Transmembrane helix</keyword>
<feature type="transmembrane region" description="Helical" evidence="1">
    <location>
        <begin position="189"/>
        <end position="211"/>
    </location>
</feature>
<evidence type="ECO:0000313" key="2">
    <source>
        <dbReference type="EMBL" id="MBB5031874.1"/>
    </source>
</evidence>
<proteinExistence type="predicted"/>
<reference evidence="2 3" key="1">
    <citation type="submission" date="2020-08" db="EMBL/GenBank/DDBJ databases">
        <title>Genomic Encyclopedia of Type Strains, Phase IV (KMG-IV): sequencing the most valuable type-strain genomes for metagenomic binning, comparative biology and taxonomic classification.</title>
        <authorList>
            <person name="Goeker M."/>
        </authorList>
    </citation>
    <scope>NUCLEOTIDE SEQUENCE [LARGE SCALE GENOMIC DNA]</scope>
    <source>
        <strain evidence="2 3">DSM 12252</strain>
    </source>
</reference>